<sequence>MYWFWRITISLIATAISIGTLISFISASVFNVKVSLSIPKLDIHKIPPVDTIIPQLAQSAAAADASMTYSLPTATLTSNSLTATISLATTIPKTTTKVTNKKSKNNDLGDELQDPSLPSNFNFSQIAVSPQECLSFAIKCRDVQCAFDDFDVTCDQNLGPICTCGKIHAIKS</sequence>
<keyword evidence="2" id="KW-1185">Reference proteome</keyword>
<dbReference type="EMBL" id="CAJVPV010004193">
    <property type="protein sequence ID" value="CAG8568462.1"/>
    <property type="molecule type" value="Genomic_DNA"/>
</dbReference>
<accession>A0A9N9G084</accession>
<gene>
    <name evidence="1" type="ORF">AMORRO_LOCUS6354</name>
</gene>
<comment type="caution">
    <text evidence="1">The sequence shown here is derived from an EMBL/GenBank/DDBJ whole genome shotgun (WGS) entry which is preliminary data.</text>
</comment>
<evidence type="ECO:0000313" key="2">
    <source>
        <dbReference type="Proteomes" id="UP000789342"/>
    </source>
</evidence>
<name>A0A9N9G084_9GLOM</name>
<evidence type="ECO:0000313" key="1">
    <source>
        <dbReference type="EMBL" id="CAG8568462.1"/>
    </source>
</evidence>
<reference evidence="1" key="1">
    <citation type="submission" date="2021-06" db="EMBL/GenBank/DDBJ databases">
        <authorList>
            <person name="Kallberg Y."/>
            <person name="Tangrot J."/>
            <person name="Rosling A."/>
        </authorList>
    </citation>
    <scope>NUCLEOTIDE SEQUENCE</scope>
    <source>
        <strain evidence="1">CL551</strain>
    </source>
</reference>
<dbReference type="AlphaFoldDB" id="A0A9N9G084"/>
<dbReference type="OrthoDB" id="2372729at2759"/>
<dbReference type="Proteomes" id="UP000789342">
    <property type="component" value="Unassembled WGS sequence"/>
</dbReference>
<protein>
    <submittedName>
        <fullName evidence="1">5611_t:CDS:1</fullName>
    </submittedName>
</protein>
<proteinExistence type="predicted"/>
<organism evidence="1 2">
    <name type="scientific">Acaulospora morrowiae</name>
    <dbReference type="NCBI Taxonomy" id="94023"/>
    <lineage>
        <taxon>Eukaryota</taxon>
        <taxon>Fungi</taxon>
        <taxon>Fungi incertae sedis</taxon>
        <taxon>Mucoromycota</taxon>
        <taxon>Glomeromycotina</taxon>
        <taxon>Glomeromycetes</taxon>
        <taxon>Diversisporales</taxon>
        <taxon>Acaulosporaceae</taxon>
        <taxon>Acaulospora</taxon>
    </lineage>
</organism>